<reference evidence="1" key="1">
    <citation type="submission" date="2019-08" db="EMBL/GenBank/DDBJ databases">
        <title>Genome sequence of Clostridiales bacterium MT110.</title>
        <authorList>
            <person name="Cao J."/>
        </authorList>
    </citation>
    <scope>NUCLEOTIDE SEQUENCE</scope>
    <source>
        <strain evidence="1">MT110</strain>
    </source>
</reference>
<keyword evidence="2" id="KW-1185">Reference proteome</keyword>
<organism evidence="1 2">
    <name type="scientific">Anoxybacterium hadale</name>
    <dbReference type="NCBI Taxonomy" id="3408580"/>
    <lineage>
        <taxon>Bacteria</taxon>
        <taxon>Bacillati</taxon>
        <taxon>Bacillota</taxon>
        <taxon>Clostridia</taxon>
        <taxon>Peptostreptococcales</taxon>
        <taxon>Anaerovoracaceae</taxon>
        <taxon>Anoxybacterium</taxon>
    </lineage>
</organism>
<proteinExistence type="predicted"/>
<evidence type="ECO:0000313" key="1">
    <source>
        <dbReference type="EMBL" id="QOX65220.1"/>
    </source>
</evidence>
<accession>A0ACD1AG96</accession>
<dbReference type="Proteomes" id="UP000594014">
    <property type="component" value="Chromosome"/>
</dbReference>
<sequence length="483" mass="54801">MKREVGRVYIDWTPDKGSDHPVYQQIVDYISGKISSGDWIIGSLLPSQRTLAERFGVNRSTVVRALEELISYGILEGEPGRGTIVRSNTWSLLMSTAPPDWGSYVKSGAFQENVPTIQTINKLEFKKDIIRLGTGELSPDLFPRELMSELFHRLSQKVPSLNYLEPLGLPELREALSQRLKKQGIDADPSCILITSGSLQALQLISVCILKPGSVVYTEAPSYLKSLQVFPSAGMRLSGVPMDREGLLYWTIKEEDALLYTIPTYHNPTGILMSESRRQELFRFCSSRRLPMIEDDAYGDLWLEERPPRPLKALDKNGMILYLGTISKTLAPGLRIGWLVGPQSVVERLGDVKMQVDYGASSLSQWAVTELFKSGLYDDYLTGLRIELKKRRDRCLQLLDQYMSGLAKWDIPRGSFYIWLRLVGRIQVDQLFQLMLKDNILINPGNVYDFEKNQSVRLSYSYASEKEMETGIRKLAEVLRDLT</sequence>
<dbReference type="EMBL" id="CP042469">
    <property type="protein sequence ID" value="QOX65220.1"/>
    <property type="molecule type" value="Genomic_DNA"/>
</dbReference>
<protein>
    <submittedName>
        <fullName evidence="1">PLP-dependent aminotransferase family protein</fullName>
    </submittedName>
</protein>
<evidence type="ECO:0000313" key="2">
    <source>
        <dbReference type="Proteomes" id="UP000594014"/>
    </source>
</evidence>
<keyword evidence="1" id="KW-0032">Aminotransferase</keyword>
<name>A0ACD1AG96_9FIRM</name>
<gene>
    <name evidence="1" type="ORF">FRZ06_18615</name>
</gene>
<keyword evidence="1" id="KW-0808">Transferase</keyword>